<keyword evidence="1" id="KW-0732">Signal</keyword>
<sequence length="103" mass="10987">MRISRTRAAVIAATLTAATALGVVPASAAANSTVSGCFAADWNPGWLTTTVFWHNRCSTRHKLEVIWDGPGYSNTVRLVNGYAKGSTWTTSDNVIAVYDLGRA</sequence>
<feature type="chain" id="PRO_5036744734" description="Secreted protein" evidence="1">
    <location>
        <begin position="29"/>
        <end position="103"/>
    </location>
</feature>
<feature type="signal peptide" evidence="1">
    <location>
        <begin position="1"/>
        <end position="28"/>
    </location>
</feature>
<gene>
    <name evidence="2" type="ORF">I2501_27555</name>
</gene>
<organism evidence="2 3">
    <name type="scientific">Streptacidiphilus fuscans</name>
    <dbReference type="NCBI Taxonomy" id="2789292"/>
    <lineage>
        <taxon>Bacteria</taxon>
        <taxon>Bacillati</taxon>
        <taxon>Actinomycetota</taxon>
        <taxon>Actinomycetes</taxon>
        <taxon>Kitasatosporales</taxon>
        <taxon>Streptomycetaceae</taxon>
        <taxon>Streptacidiphilus</taxon>
    </lineage>
</organism>
<name>A0A931B7X9_9ACTN</name>
<evidence type="ECO:0008006" key="4">
    <source>
        <dbReference type="Google" id="ProtNLM"/>
    </source>
</evidence>
<evidence type="ECO:0000313" key="2">
    <source>
        <dbReference type="EMBL" id="MBF9071786.1"/>
    </source>
</evidence>
<reference evidence="2" key="1">
    <citation type="submission" date="2020-11" db="EMBL/GenBank/DDBJ databases">
        <title>Isolation and identification of active actinomycetes.</title>
        <authorList>
            <person name="Yu B."/>
        </authorList>
    </citation>
    <scope>NUCLEOTIDE SEQUENCE</scope>
    <source>
        <strain evidence="2">NEAU-YB345</strain>
    </source>
</reference>
<comment type="caution">
    <text evidence="2">The sequence shown here is derived from an EMBL/GenBank/DDBJ whole genome shotgun (WGS) entry which is preliminary data.</text>
</comment>
<evidence type="ECO:0000256" key="1">
    <source>
        <dbReference type="SAM" id="SignalP"/>
    </source>
</evidence>
<keyword evidence="3" id="KW-1185">Reference proteome</keyword>
<dbReference type="AlphaFoldDB" id="A0A931B7X9"/>
<dbReference type="RefSeq" id="WP_196196956.1">
    <property type="nucleotide sequence ID" value="NZ_JADPRT010000013.1"/>
</dbReference>
<proteinExistence type="predicted"/>
<dbReference type="EMBL" id="JADPRT010000013">
    <property type="protein sequence ID" value="MBF9071786.1"/>
    <property type="molecule type" value="Genomic_DNA"/>
</dbReference>
<evidence type="ECO:0000313" key="3">
    <source>
        <dbReference type="Proteomes" id="UP000657385"/>
    </source>
</evidence>
<protein>
    <recommendedName>
        <fullName evidence="4">Secreted protein</fullName>
    </recommendedName>
</protein>
<dbReference type="Proteomes" id="UP000657385">
    <property type="component" value="Unassembled WGS sequence"/>
</dbReference>
<accession>A0A931B7X9</accession>